<evidence type="ECO:0000313" key="7">
    <source>
        <dbReference type="Proteomes" id="UP001149140"/>
    </source>
</evidence>
<reference evidence="6" key="1">
    <citation type="submission" date="2022-10" db="EMBL/GenBank/DDBJ databases">
        <title>The WGS of Solirubrobacter ginsenosidimutans DSM 21036.</title>
        <authorList>
            <person name="Jiang Z."/>
        </authorList>
    </citation>
    <scope>NUCLEOTIDE SEQUENCE</scope>
    <source>
        <strain evidence="6">DSM 21036</strain>
    </source>
</reference>
<dbReference type="InterPro" id="IPR000843">
    <property type="entry name" value="HTH_LacI"/>
</dbReference>
<accession>A0A9X3MWM1</accession>
<organism evidence="6 7">
    <name type="scientific">Solirubrobacter ginsenosidimutans</name>
    <dbReference type="NCBI Taxonomy" id="490573"/>
    <lineage>
        <taxon>Bacteria</taxon>
        <taxon>Bacillati</taxon>
        <taxon>Actinomycetota</taxon>
        <taxon>Thermoleophilia</taxon>
        <taxon>Solirubrobacterales</taxon>
        <taxon>Solirubrobacteraceae</taxon>
        <taxon>Solirubrobacter</taxon>
    </lineage>
</organism>
<evidence type="ECO:0000256" key="2">
    <source>
        <dbReference type="ARBA" id="ARBA00023015"/>
    </source>
</evidence>
<dbReference type="Gene3D" id="1.10.260.40">
    <property type="entry name" value="lambda repressor-like DNA-binding domains"/>
    <property type="match status" value="1"/>
</dbReference>
<dbReference type="InterPro" id="IPR028082">
    <property type="entry name" value="Peripla_BP_I"/>
</dbReference>
<dbReference type="CDD" id="cd01392">
    <property type="entry name" value="HTH_LacI"/>
    <property type="match status" value="1"/>
</dbReference>
<dbReference type="SMART" id="SM00354">
    <property type="entry name" value="HTH_LACI"/>
    <property type="match status" value="1"/>
</dbReference>
<gene>
    <name evidence="6" type="ORF">OM076_27800</name>
</gene>
<dbReference type="GO" id="GO:0000976">
    <property type="term" value="F:transcription cis-regulatory region binding"/>
    <property type="evidence" value="ECO:0007669"/>
    <property type="project" value="TreeGrafter"/>
</dbReference>
<dbReference type="InterPro" id="IPR046335">
    <property type="entry name" value="LacI/GalR-like_sensor"/>
</dbReference>
<evidence type="ECO:0000313" key="6">
    <source>
        <dbReference type="EMBL" id="MDA0164109.1"/>
    </source>
</evidence>
<dbReference type="PROSITE" id="PS00356">
    <property type="entry name" value="HTH_LACI_1"/>
    <property type="match status" value="1"/>
</dbReference>
<proteinExistence type="predicted"/>
<keyword evidence="7" id="KW-1185">Reference proteome</keyword>
<name>A0A9X3MWM1_9ACTN</name>
<keyword evidence="3" id="KW-0238">DNA-binding</keyword>
<dbReference type="SUPFAM" id="SSF53822">
    <property type="entry name" value="Periplasmic binding protein-like I"/>
    <property type="match status" value="1"/>
</dbReference>
<dbReference type="RefSeq" id="WP_270043359.1">
    <property type="nucleotide sequence ID" value="NZ_JAPDOD010000030.1"/>
</dbReference>
<dbReference type="Gene3D" id="3.40.50.2300">
    <property type="match status" value="2"/>
</dbReference>
<protein>
    <submittedName>
        <fullName evidence="6">LacI family transcriptional regulator</fullName>
    </submittedName>
</protein>
<dbReference type="CDD" id="cd06267">
    <property type="entry name" value="PBP1_LacI_sugar_binding-like"/>
    <property type="match status" value="1"/>
</dbReference>
<dbReference type="GO" id="GO:0003700">
    <property type="term" value="F:DNA-binding transcription factor activity"/>
    <property type="evidence" value="ECO:0007669"/>
    <property type="project" value="TreeGrafter"/>
</dbReference>
<dbReference type="PANTHER" id="PTHR30146">
    <property type="entry name" value="LACI-RELATED TRANSCRIPTIONAL REPRESSOR"/>
    <property type="match status" value="1"/>
</dbReference>
<dbReference type="InterPro" id="IPR010982">
    <property type="entry name" value="Lambda_DNA-bd_dom_sf"/>
</dbReference>
<keyword evidence="1" id="KW-0678">Repressor</keyword>
<evidence type="ECO:0000256" key="3">
    <source>
        <dbReference type="ARBA" id="ARBA00023125"/>
    </source>
</evidence>
<keyword evidence="2" id="KW-0805">Transcription regulation</keyword>
<dbReference type="AlphaFoldDB" id="A0A9X3MWM1"/>
<evidence type="ECO:0000256" key="4">
    <source>
        <dbReference type="ARBA" id="ARBA00023163"/>
    </source>
</evidence>
<dbReference type="EMBL" id="JAPDOD010000030">
    <property type="protein sequence ID" value="MDA0164109.1"/>
    <property type="molecule type" value="Genomic_DNA"/>
</dbReference>
<dbReference type="PANTHER" id="PTHR30146:SF148">
    <property type="entry name" value="HTH-TYPE TRANSCRIPTIONAL REPRESSOR PURR-RELATED"/>
    <property type="match status" value="1"/>
</dbReference>
<evidence type="ECO:0000259" key="5">
    <source>
        <dbReference type="PROSITE" id="PS50932"/>
    </source>
</evidence>
<dbReference type="SUPFAM" id="SSF47413">
    <property type="entry name" value="lambda repressor-like DNA-binding domains"/>
    <property type="match status" value="1"/>
</dbReference>
<dbReference type="Pfam" id="PF00356">
    <property type="entry name" value="LacI"/>
    <property type="match status" value="1"/>
</dbReference>
<dbReference type="Proteomes" id="UP001149140">
    <property type="component" value="Unassembled WGS sequence"/>
</dbReference>
<evidence type="ECO:0000256" key="1">
    <source>
        <dbReference type="ARBA" id="ARBA00022491"/>
    </source>
</evidence>
<keyword evidence="4" id="KW-0804">Transcription</keyword>
<dbReference type="Pfam" id="PF13377">
    <property type="entry name" value="Peripla_BP_3"/>
    <property type="match status" value="1"/>
</dbReference>
<sequence length="345" mass="36893">MTKAKPTIVEVAADAGVSLGTASRALSGHPAVRDDTRKRVQASARRMGYVPNRMARSLRSGSSMLIGVIVPDIAHGFYGRATKAMQDVLEDAGYQILVMNTERQPERERAALQSLLAHDVAGILMASSGGVSEAPSVPTVFFDSLEPGLGYANVAQANKEGIDVLVGHLADFHDYRRIAYLGAPPALTSGIERLEGYRDAMGRRALPVPPELIVLSDGTWSPESGTSAMRDLLELAEPPEAVVAASDTLALGAIQAARDHGLRVPDDLAIVSFDDPFFGAFIEPQLTALMRDERELGRIAARQLLDALRHGAQRPSVEIRLPVELTIRRSCGCNSPGSTRIAAQA</sequence>
<feature type="domain" description="HTH lacI-type" evidence="5">
    <location>
        <begin position="6"/>
        <end position="60"/>
    </location>
</feature>
<comment type="caution">
    <text evidence="6">The sequence shown here is derived from an EMBL/GenBank/DDBJ whole genome shotgun (WGS) entry which is preliminary data.</text>
</comment>
<dbReference type="PROSITE" id="PS50932">
    <property type="entry name" value="HTH_LACI_2"/>
    <property type="match status" value="1"/>
</dbReference>